<evidence type="ECO:0000313" key="1">
    <source>
        <dbReference type="EMBL" id="GIY92277.1"/>
    </source>
</evidence>
<protein>
    <submittedName>
        <fullName evidence="1">Uncharacterized protein</fullName>
    </submittedName>
</protein>
<dbReference type="Proteomes" id="UP001054945">
    <property type="component" value="Unassembled WGS sequence"/>
</dbReference>
<accession>A0AAV4XAT3</accession>
<reference evidence="1 2" key="1">
    <citation type="submission" date="2021-06" db="EMBL/GenBank/DDBJ databases">
        <title>Caerostris extrusa draft genome.</title>
        <authorList>
            <person name="Kono N."/>
            <person name="Arakawa K."/>
        </authorList>
    </citation>
    <scope>NUCLEOTIDE SEQUENCE [LARGE SCALE GENOMIC DNA]</scope>
</reference>
<sequence length="132" mass="15584">MEMKPFFSSSFISIGFVISSRREECREIRMKLCRACSLSIPKCLRPALHIQRSRRNLATYLHSQYLPLMSQFHGDMGKFTQQIFAHEELPTARFHKRAFDFCQMYPWIFTQLMNTLDVAILIPNASLNTYHF</sequence>
<keyword evidence="2" id="KW-1185">Reference proteome</keyword>
<comment type="caution">
    <text evidence="1">The sequence shown here is derived from an EMBL/GenBank/DDBJ whole genome shotgun (WGS) entry which is preliminary data.</text>
</comment>
<dbReference type="AlphaFoldDB" id="A0AAV4XAT3"/>
<name>A0AAV4XAT3_CAEEX</name>
<organism evidence="1 2">
    <name type="scientific">Caerostris extrusa</name>
    <name type="common">Bark spider</name>
    <name type="synonym">Caerostris bankana</name>
    <dbReference type="NCBI Taxonomy" id="172846"/>
    <lineage>
        <taxon>Eukaryota</taxon>
        <taxon>Metazoa</taxon>
        <taxon>Ecdysozoa</taxon>
        <taxon>Arthropoda</taxon>
        <taxon>Chelicerata</taxon>
        <taxon>Arachnida</taxon>
        <taxon>Araneae</taxon>
        <taxon>Araneomorphae</taxon>
        <taxon>Entelegynae</taxon>
        <taxon>Araneoidea</taxon>
        <taxon>Araneidae</taxon>
        <taxon>Caerostris</taxon>
    </lineage>
</organism>
<proteinExistence type="predicted"/>
<gene>
    <name evidence="1" type="ORF">CEXT_668781</name>
</gene>
<evidence type="ECO:0000313" key="2">
    <source>
        <dbReference type="Proteomes" id="UP001054945"/>
    </source>
</evidence>
<dbReference type="EMBL" id="BPLR01017516">
    <property type="protein sequence ID" value="GIY92277.1"/>
    <property type="molecule type" value="Genomic_DNA"/>
</dbReference>